<keyword evidence="10" id="KW-1185">Reference proteome</keyword>
<gene>
    <name evidence="9" type="ORF">K435DRAFT_794521</name>
</gene>
<organism evidence="9 10">
    <name type="scientific">Dendrothele bispora (strain CBS 962.96)</name>
    <dbReference type="NCBI Taxonomy" id="1314807"/>
    <lineage>
        <taxon>Eukaryota</taxon>
        <taxon>Fungi</taxon>
        <taxon>Dikarya</taxon>
        <taxon>Basidiomycota</taxon>
        <taxon>Agaricomycotina</taxon>
        <taxon>Agaricomycetes</taxon>
        <taxon>Agaricomycetidae</taxon>
        <taxon>Agaricales</taxon>
        <taxon>Agaricales incertae sedis</taxon>
        <taxon>Dendrothele</taxon>
    </lineage>
</organism>
<dbReference type="OrthoDB" id="438553at2759"/>
<dbReference type="GO" id="GO:0032981">
    <property type="term" value="P:mitochondrial respiratory chain complex I assembly"/>
    <property type="evidence" value="ECO:0007669"/>
    <property type="project" value="TreeGrafter"/>
</dbReference>
<comment type="similarity">
    <text evidence="2 7">Belongs to the NDUFAF7 family.</text>
</comment>
<dbReference type="PANTHER" id="PTHR12049:SF7">
    <property type="entry name" value="PROTEIN ARGININE METHYLTRANSFERASE NDUFAF7, MITOCHONDRIAL"/>
    <property type="match status" value="1"/>
</dbReference>
<evidence type="ECO:0000313" key="9">
    <source>
        <dbReference type="EMBL" id="THU99919.1"/>
    </source>
</evidence>
<evidence type="ECO:0000256" key="3">
    <source>
        <dbReference type="ARBA" id="ARBA00022603"/>
    </source>
</evidence>
<protein>
    <recommendedName>
        <fullName evidence="7">Protein arginine methyltransferase NDUFAF7</fullName>
        <ecNumber evidence="7">2.1.1.320</ecNumber>
    </recommendedName>
</protein>
<evidence type="ECO:0000256" key="6">
    <source>
        <dbReference type="ARBA" id="ARBA00048612"/>
    </source>
</evidence>
<evidence type="ECO:0000256" key="2">
    <source>
        <dbReference type="ARBA" id="ARBA00005891"/>
    </source>
</evidence>
<dbReference type="GO" id="GO:0035243">
    <property type="term" value="F:protein-arginine omega-N symmetric methyltransferase activity"/>
    <property type="evidence" value="ECO:0007669"/>
    <property type="project" value="UniProtKB-EC"/>
</dbReference>
<sequence>MQYCLGHPIEGYYMNQRNPIFGPKGDFVTSPEISQLFGEMIAVWLFTQWQGAESPGSVQLVEFGPGKGTLMDDILRTFKRLFATVKANPNVEVHLLENSQSLRDTQREKLSGLGYKLQWHETIESIPKSPTQFTMLIAHEFFDALPIHLLRKTEKGWDETLVGSTELIPDPGSESTSLDTTRRPQLSFVNYGDPTPKSTVLGNSSPRFSDVPVGLGVEVSPEAYRIARKVGELLSRKKGEDDKEGLGGCGLIIDYGRNEVPWLTLRAFKDHKPVPVFNRPGECDITANVDFAYLTEAMQDLGWCIITRYSLVSPTKLTPGSSACLTVSVYPPITQRNFLLAMGLSERIKFFAEQCEKANDEERWKRISDGALRLVDPLGMGGQYMFLGISSNPYTDESGSVIEGSGYPFRMEASGDAATAAAGTDEGVSGQGRGQQQQKENGSVQEQQS</sequence>
<dbReference type="Proteomes" id="UP000297245">
    <property type="component" value="Unassembled WGS sequence"/>
</dbReference>
<dbReference type="GO" id="GO:0005739">
    <property type="term" value="C:mitochondrion"/>
    <property type="evidence" value="ECO:0007669"/>
    <property type="project" value="UniProtKB-SubCell"/>
</dbReference>
<keyword evidence="4 7" id="KW-0808">Transferase</keyword>
<dbReference type="Gene3D" id="3.40.50.12710">
    <property type="match status" value="1"/>
</dbReference>
<dbReference type="InterPro" id="IPR038375">
    <property type="entry name" value="NDUFAF7_sf"/>
</dbReference>
<keyword evidence="5 7" id="KW-0496">Mitochondrion</keyword>
<dbReference type="AlphaFoldDB" id="A0A4S8MBV5"/>
<comment type="function">
    <text evidence="7">Arginine methyltransferase involved in the assembly or stability of mitochondrial NADH:ubiquinone oxidoreductase complex (complex I).</text>
</comment>
<keyword evidence="3 7" id="KW-0489">Methyltransferase</keyword>
<feature type="compositionally biased region" description="Polar residues" evidence="8">
    <location>
        <begin position="439"/>
        <end position="449"/>
    </location>
</feature>
<dbReference type="InterPro" id="IPR003788">
    <property type="entry name" value="NDUFAF7"/>
</dbReference>
<dbReference type="SUPFAM" id="SSF53335">
    <property type="entry name" value="S-adenosyl-L-methionine-dependent methyltransferases"/>
    <property type="match status" value="2"/>
</dbReference>
<evidence type="ECO:0000256" key="7">
    <source>
        <dbReference type="RuleBase" id="RU364114"/>
    </source>
</evidence>
<accession>A0A4S8MBV5</accession>
<feature type="region of interest" description="Disordered" evidence="8">
    <location>
        <begin position="415"/>
        <end position="449"/>
    </location>
</feature>
<dbReference type="GO" id="GO:0032259">
    <property type="term" value="P:methylation"/>
    <property type="evidence" value="ECO:0007669"/>
    <property type="project" value="UniProtKB-KW"/>
</dbReference>
<dbReference type="PANTHER" id="PTHR12049">
    <property type="entry name" value="PROTEIN ARGININE METHYLTRANSFERASE NDUFAF7, MITOCHONDRIAL"/>
    <property type="match status" value="1"/>
</dbReference>
<evidence type="ECO:0000256" key="5">
    <source>
        <dbReference type="ARBA" id="ARBA00023128"/>
    </source>
</evidence>
<dbReference type="EC" id="2.1.1.320" evidence="7"/>
<evidence type="ECO:0000256" key="4">
    <source>
        <dbReference type="ARBA" id="ARBA00022679"/>
    </source>
</evidence>
<dbReference type="Pfam" id="PF02636">
    <property type="entry name" value="Methyltransf_28"/>
    <property type="match status" value="1"/>
</dbReference>
<comment type="subcellular location">
    <subcellularLocation>
        <location evidence="1 7">Mitochondrion</location>
    </subcellularLocation>
</comment>
<proteinExistence type="inferred from homology"/>
<evidence type="ECO:0000256" key="1">
    <source>
        <dbReference type="ARBA" id="ARBA00004173"/>
    </source>
</evidence>
<dbReference type="EMBL" id="ML179111">
    <property type="protein sequence ID" value="THU99919.1"/>
    <property type="molecule type" value="Genomic_DNA"/>
</dbReference>
<reference evidence="9 10" key="1">
    <citation type="journal article" date="2019" name="Nat. Ecol. Evol.">
        <title>Megaphylogeny resolves global patterns of mushroom evolution.</title>
        <authorList>
            <person name="Varga T."/>
            <person name="Krizsan K."/>
            <person name="Foldi C."/>
            <person name="Dima B."/>
            <person name="Sanchez-Garcia M."/>
            <person name="Sanchez-Ramirez S."/>
            <person name="Szollosi G.J."/>
            <person name="Szarkandi J.G."/>
            <person name="Papp V."/>
            <person name="Albert L."/>
            <person name="Andreopoulos W."/>
            <person name="Angelini C."/>
            <person name="Antonin V."/>
            <person name="Barry K.W."/>
            <person name="Bougher N.L."/>
            <person name="Buchanan P."/>
            <person name="Buyck B."/>
            <person name="Bense V."/>
            <person name="Catcheside P."/>
            <person name="Chovatia M."/>
            <person name="Cooper J."/>
            <person name="Damon W."/>
            <person name="Desjardin D."/>
            <person name="Finy P."/>
            <person name="Geml J."/>
            <person name="Haridas S."/>
            <person name="Hughes K."/>
            <person name="Justo A."/>
            <person name="Karasinski D."/>
            <person name="Kautmanova I."/>
            <person name="Kiss B."/>
            <person name="Kocsube S."/>
            <person name="Kotiranta H."/>
            <person name="LaButti K.M."/>
            <person name="Lechner B.E."/>
            <person name="Liimatainen K."/>
            <person name="Lipzen A."/>
            <person name="Lukacs Z."/>
            <person name="Mihaltcheva S."/>
            <person name="Morgado L.N."/>
            <person name="Niskanen T."/>
            <person name="Noordeloos M.E."/>
            <person name="Ohm R.A."/>
            <person name="Ortiz-Santana B."/>
            <person name="Ovrebo C."/>
            <person name="Racz N."/>
            <person name="Riley R."/>
            <person name="Savchenko A."/>
            <person name="Shiryaev A."/>
            <person name="Soop K."/>
            <person name="Spirin V."/>
            <person name="Szebenyi C."/>
            <person name="Tomsovsky M."/>
            <person name="Tulloss R.E."/>
            <person name="Uehling J."/>
            <person name="Grigoriev I.V."/>
            <person name="Vagvolgyi C."/>
            <person name="Papp T."/>
            <person name="Martin F.M."/>
            <person name="Miettinen O."/>
            <person name="Hibbett D.S."/>
            <person name="Nagy L.G."/>
        </authorList>
    </citation>
    <scope>NUCLEOTIDE SEQUENCE [LARGE SCALE GENOMIC DNA]</scope>
    <source>
        <strain evidence="9 10">CBS 962.96</strain>
    </source>
</reference>
<evidence type="ECO:0000256" key="8">
    <source>
        <dbReference type="SAM" id="MobiDB-lite"/>
    </source>
</evidence>
<comment type="catalytic activity">
    <reaction evidence="6 7">
        <text>L-arginyl-[protein] + 2 S-adenosyl-L-methionine = N(omega),N(omega)'-dimethyl-L-arginyl-[protein] + 2 S-adenosyl-L-homocysteine + 2 H(+)</text>
        <dbReference type="Rhea" id="RHEA:48108"/>
        <dbReference type="Rhea" id="RHEA-COMP:10532"/>
        <dbReference type="Rhea" id="RHEA-COMP:11992"/>
        <dbReference type="ChEBI" id="CHEBI:15378"/>
        <dbReference type="ChEBI" id="CHEBI:29965"/>
        <dbReference type="ChEBI" id="CHEBI:57856"/>
        <dbReference type="ChEBI" id="CHEBI:59789"/>
        <dbReference type="ChEBI" id="CHEBI:88221"/>
        <dbReference type="EC" id="2.1.1.320"/>
    </reaction>
</comment>
<feature type="compositionally biased region" description="Low complexity" evidence="8">
    <location>
        <begin position="415"/>
        <end position="425"/>
    </location>
</feature>
<name>A0A4S8MBV5_DENBC</name>
<evidence type="ECO:0000313" key="10">
    <source>
        <dbReference type="Proteomes" id="UP000297245"/>
    </source>
</evidence>
<dbReference type="InterPro" id="IPR029063">
    <property type="entry name" value="SAM-dependent_MTases_sf"/>
</dbReference>